<dbReference type="SUPFAM" id="SSF82199">
    <property type="entry name" value="SET domain"/>
    <property type="match status" value="1"/>
</dbReference>
<accession>A0AA40BQI8</accession>
<keyword evidence="4" id="KW-1185">Reference proteome</keyword>
<dbReference type="SMART" id="SM00317">
    <property type="entry name" value="SET"/>
    <property type="match status" value="1"/>
</dbReference>
<dbReference type="PROSITE" id="PS50280">
    <property type="entry name" value="SET"/>
    <property type="match status" value="1"/>
</dbReference>
<feature type="signal peptide" evidence="1">
    <location>
        <begin position="1"/>
        <end position="17"/>
    </location>
</feature>
<reference evidence="3" key="1">
    <citation type="submission" date="2023-06" db="EMBL/GenBank/DDBJ databases">
        <title>Genome-scale phylogeny and comparative genomics of the fungal order Sordariales.</title>
        <authorList>
            <consortium name="Lawrence Berkeley National Laboratory"/>
            <person name="Hensen N."/>
            <person name="Bonometti L."/>
            <person name="Westerberg I."/>
            <person name="Brannstrom I.O."/>
            <person name="Guillou S."/>
            <person name="Cros-Aarteil S."/>
            <person name="Calhoun S."/>
            <person name="Haridas S."/>
            <person name="Kuo A."/>
            <person name="Mondo S."/>
            <person name="Pangilinan J."/>
            <person name="Riley R."/>
            <person name="LaButti K."/>
            <person name="Andreopoulos B."/>
            <person name="Lipzen A."/>
            <person name="Chen C."/>
            <person name="Yanf M."/>
            <person name="Daum C."/>
            <person name="Ng V."/>
            <person name="Clum A."/>
            <person name="Steindorff A."/>
            <person name="Ohm R."/>
            <person name="Martin F."/>
            <person name="Silar P."/>
            <person name="Natvig D."/>
            <person name="Lalanne C."/>
            <person name="Gautier V."/>
            <person name="Ament-velasquez S.L."/>
            <person name="Kruys A."/>
            <person name="Hutchinson M.I."/>
            <person name="Powell A.J."/>
            <person name="Barry K."/>
            <person name="Miller A.N."/>
            <person name="Grigoriev I.V."/>
            <person name="Debuchy R."/>
            <person name="Gladieux P."/>
            <person name="Thoren M.H."/>
            <person name="Johannesson H."/>
        </authorList>
    </citation>
    <scope>NUCLEOTIDE SEQUENCE</scope>
    <source>
        <strain evidence="3">SMH3187-1</strain>
    </source>
</reference>
<dbReference type="AlphaFoldDB" id="A0AA40BQI8"/>
<dbReference type="Proteomes" id="UP001172155">
    <property type="component" value="Unassembled WGS sequence"/>
</dbReference>
<dbReference type="CDD" id="cd20071">
    <property type="entry name" value="SET_SMYD"/>
    <property type="match status" value="1"/>
</dbReference>
<dbReference type="PANTHER" id="PTHR47332:SF6">
    <property type="entry name" value="SET DOMAIN-CONTAINING PROTEIN"/>
    <property type="match status" value="1"/>
</dbReference>
<feature type="chain" id="PRO_5041362019" description="SET domain-containing protein" evidence="1">
    <location>
        <begin position="18"/>
        <end position="476"/>
    </location>
</feature>
<proteinExistence type="predicted"/>
<gene>
    <name evidence="3" type="ORF">B0T18DRAFT_433341</name>
</gene>
<protein>
    <recommendedName>
        <fullName evidence="2">SET domain-containing protein</fullName>
    </recommendedName>
</protein>
<evidence type="ECO:0000313" key="3">
    <source>
        <dbReference type="EMBL" id="KAK0738554.1"/>
    </source>
</evidence>
<dbReference type="InterPro" id="IPR053185">
    <property type="entry name" value="SET_domain_protein"/>
</dbReference>
<dbReference type="PANTHER" id="PTHR47332">
    <property type="entry name" value="SET DOMAIN-CONTAINING PROTEIN 5"/>
    <property type="match status" value="1"/>
</dbReference>
<dbReference type="Pfam" id="PF00856">
    <property type="entry name" value="SET"/>
    <property type="match status" value="1"/>
</dbReference>
<evidence type="ECO:0000313" key="4">
    <source>
        <dbReference type="Proteomes" id="UP001172155"/>
    </source>
</evidence>
<dbReference type="InterPro" id="IPR046341">
    <property type="entry name" value="SET_dom_sf"/>
</dbReference>
<feature type="domain" description="SET" evidence="2">
    <location>
        <begin position="159"/>
        <end position="316"/>
    </location>
</feature>
<evidence type="ECO:0000256" key="1">
    <source>
        <dbReference type="SAM" id="SignalP"/>
    </source>
</evidence>
<comment type="caution">
    <text evidence="3">The sequence shown here is derived from an EMBL/GenBank/DDBJ whole genome shotgun (WGS) entry which is preliminary data.</text>
</comment>
<sequence>MRLSSFLPLVTASLALAHSSNHQHQHPLHHHHHDLGAVCGSGALPLDGDATCRSDIEYLAASQKDNSTTQPTPEERRQCPHGADCDYQHKHAWTHSNQCFTSAKSNLEFCAFTDTSFANGRGTSFVMPARRADYIATSPAFTDPEVVAGVNQDLVRTIPAVYEMREFPGKGMGLVAAKLIRRGDLIMANTVSLVIDYRAFEDLPKEEYQQLQAFAVDNLPPAHRDAIMRLSTHFASDLPHIARVDKIAATNAFDIEPDADDAEQDHGFFVVFPEIARMNHDCRPNADYYFDHATLTQYIHATRDIAVGEEITLSYINPVMTRAARLRKLQRNWGFECACSACTQERALTEASDKRIRQINKLKDDLTSWAPGSRASPAMAELFVSLHQQERLESAMYEAYAFAAAEYNGVGEPWTAIKYARLAVDWGIPIVGPKDRDVLDMEALAEDPWGHWSWMLRSKKRFGPPEEKGEGAGDDE</sequence>
<dbReference type="EMBL" id="JAUKUD010000007">
    <property type="protein sequence ID" value="KAK0738554.1"/>
    <property type="molecule type" value="Genomic_DNA"/>
</dbReference>
<name>A0AA40BQI8_9PEZI</name>
<evidence type="ECO:0000259" key="2">
    <source>
        <dbReference type="PROSITE" id="PS50280"/>
    </source>
</evidence>
<dbReference type="InterPro" id="IPR001214">
    <property type="entry name" value="SET_dom"/>
</dbReference>
<keyword evidence="1" id="KW-0732">Signal</keyword>
<organism evidence="3 4">
    <name type="scientific">Schizothecium vesticola</name>
    <dbReference type="NCBI Taxonomy" id="314040"/>
    <lineage>
        <taxon>Eukaryota</taxon>
        <taxon>Fungi</taxon>
        <taxon>Dikarya</taxon>
        <taxon>Ascomycota</taxon>
        <taxon>Pezizomycotina</taxon>
        <taxon>Sordariomycetes</taxon>
        <taxon>Sordariomycetidae</taxon>
        <taxon>Sordariales</taxon>
        <taxon>Schizotheciaceae</taxon>
        <taxon>Schizothecium</taxon>
    </lineage>
</organism>
<dbReference type="Gene3D" id="2.170.270.10">
    <property type="entry name" value="SET domain"/>
    <property type="match status" value="1"/>
</dbReference>